<accession>A0ABP2K817</accession>
<protein>
    <submittedName>
        <fullName evidence="1">Uncharacterized protein</fullName>
    </submittedName>
</protein>
<evidence type="ECO:0000313" key="2">
    <source>
        <dbReference type="Proteomes" id="UP000003179"/>
    </source>
</evidence>
<gene>
    <name evidence="1" type="ORF">HMPREF9607_00691</name>
</gene>
<reference evidence="1" key="1">
    <citation type="submission" date="2010-08" db="EMBL/GenBank/DDBJ databases">
        <authorList>
            <person name="Weinstock G."/>
            <person name="Sodergren E."/>
            <person name="Clifton S."/>
            <person name="Fulton L."/>
            <person name="Fulton B."/>
            <person name="Courtney L."/>
            <person name="Fronick C."/>
            <person name="Harrison M."/>
            <person name="Strong C."/>
            <person name="Farmer C."/>
            <person name="Delahaunty K."/>
            <person name="Markovic C."/>
            <person name="Hall O."/>
            <person name="Minx P."/>
            <person name="Tomlinson C."/>
            <person name="Mitreva M."/>
            <person name="Hou S."/>
            <person name="Chen J."/>
            <person name="Wollam A."/>
            <person name="Pepin K.H."/>
            <person name="Johnson M."/>
            <person name="Bhonagiri V."/>
            <person name="Zhang X."/>
            <person name="Suruliraj S."/>
            <person name="Warren W."/>
            <person name="Chinwalla A."/>
            <person name="Mardis E.R."/>
            <person name="Wilson R.K."/>
        </authorList>
    </citation>
    <scope>NUCLEOTIDE SEQUENCE [LARGE SCALE GENOMIC DNA]</scope>
    <source>
        <strain evidence="1">HL044PA1</strain>
    </source>
</reference>
<name>A0ABP2K817_9ACTN</name>
<evidence type="ECO:0000313" key="1">
    <source>
        <dbReference type="EMBL" id="EFS93059.1"/>
    </source>
</evidence>
<dbReference type="Proteomes" id="UP000003179">
    <property type="component" value="Unassembled WGS sequence"/>
</dbReference>
<sequence>MSTLEKFRWAMLSDIARGNKTLSCSYSLTRTGWGGGPRMVIVSR</sequence>
<dbReference type="EMBL" id="ADZU01000013">
    <property type="protein sequence ID" value="EFS93059.1"/>
    <property type="molecule type" value="Genomic_DNA"/>
</dbReference>
<proteinExistence type="predicted"/>
<comment type="caution">
    <text evidence="1">The sequence shown here is derived from an EMBL/GenBank/DDBJ whole genome shotgun (WGS) entry which is preliminary data.</text>
</comment>
<keyword evidence="2" id="KW-1185">Reference proteome</keyword>
<organism evidence="1 2">
    <name type="scientific">Cutibacterium modestum HL044PA1</name>
    <dbReference type="NCBI Taxonomy" id="765109"/>
    <lineage>
        <taxon>Bacteria</taxon>
        <taxon>Bacillati</taxon>
        <taxon>Actinomycetota</taxon>
        <taxon>Actinomycetes</taxon>
        <taxon>Propionibacteriales</taxon>
        <taxon>Propionibacteriaceae</taxon>
        <taxon>Cutibacterium</taxon>
        <taxon>Cutibacterium modestum</taxon>
    </lineage>
</organism>